<name>A0A0N8I0A1_9EURY</name>
<dbReference type="InterPro" id="IPR013096">
    <property type="entry name" value="Cupin_2"/>
</dbReference>
<dbReference type="EMBL" id="LGUC01000001">
    <property type="protein sequence ID" value="KPN31731.1"/>
    <property type="molecule type" value="Genomic_DNA"/>
</dbReference>
<dbReference type="InterPro" id="IPR011051">
    <property type="entry name" value="RmlC_Cupin_sf"/>
</dbReference>
<dbReference type="Gene3D" id="2.60.120.10">
    <property type="entry name" value="Jelly Rolls"/>
    <property type="match status" value="1"/>
</dbReference>
<dbReference type="RefSeq" id="WP_080506678.1">
    <property type="nucleotide sequence ID" value="NZ_LGUC01000001.1"/>
</dbReference>
<dbReference type="AlphaFoldDB" id="A0A0N8I0A1"/>
<evidence type="ECO:0000313" key="4">
    <source>
        <dbReference type="Proteomes" id="UP000050535"/>
    </source>
</evidence>
<gene>
    <name evidence="3" type="ORF">SY89_02481</name>
</gene>
<dbReference type="InterPro" id="IPR014710">
    <property type="entry name" value="RmlC-like_jellyroll"/>
</dbReference>
<dbReference type="InterPro" id="IPR051610">
    <property type="entry name" value="GPI/OXD"/>
</dbReference>
<sequence length="181" mass="19231">MQTFSPEEDATRQSLSDALDTTDVAINRYRLPADEGLPGGLHTHLSQEEVFVVLDGTVRFETLADPVVVDAGAAVRFAPGEYQTGLNDGDSPAVVLALGAPKASELRVPLDCPNCGHRGLSPKWQDGEVMLGCPDCDADHRTRGCPECEREEMQAAPGGSDGEAVVVCPDCGAVRSEPQWV</sequence>
<organism evidence="3 4">
    <name type="scientific">Halolamina pelagica</name>
    <dbReference type="NCBI Taxonomy" id="699431"/>
    <lineage>
        <taxon>Archaea</taxon>
        <taxon>Methanobacteriati</taxon>
        <taxon>Methanobacteriota</taxon>
        <taxon>Stenosarchaea group</taxon>
        <taxon>Halobacteria</taxon>
        <taxon>Halobacteriales</taxon>
        <taxon>Haloferacaceae</taxon>
    </lineage>
</organism>
<proteinExistence type="predicted"/>
<comment type="caution">
    <text evidence="3">The sequence shown here is derived from an EMBL/GenBank/DDBJ whole genome shotgun (WGS) entry which is preliminary data.</text>
</comment>
<dbReference type="SUPFAM" id="SSF51182">
    <property type="entry name" value="RmlC-like cupins"/>
    <property type="match status" value="1"/>
</dbReference>
<keyword evidence="4" id="KW-1185">Reference proteome</keyword>
<reference evidence="4" key="1">
    <citation type="submission" date="2013-11" db="EMBL/GenBank/DDBJ databases">
        <authorList>
            <person name="Hoang H.T."/>
            <person name="Killian M.L."/>
            <person name="Madson D.M."/>
            <person name="Arruda P.H.E."/>
            <person name="Sun D."/>
            <person name="Schwartz K.J."/>
            <person name="Yoon K."/>
        </authorList>
    </citation>
    <scope>NUCLEOTIDE SEQUENCE [LARGE SCALE GENOMIC DNA]</scope>
    <source>
        <strain evidence="4">CDK2</strain>
    </source>
</reference>
<dbReference type="Proteomes" id="UP000050535">
    <property type="component" value="Unassembled WGS sequence"/>
</dbReference>
<feature type="domain" description="Cupin type-2" evidence="2">
    <location>
        <begin position="39"/>
        <end position="97"/>
    </location>
</feature>
<protein>
    <recommendedName>
        <fullName evidence="2">Cupin type-2 domain-containing protein</fullName>
    </recommendedName>
</protein>
<dbReference type="PATRIC" id="fig|699431.3.peg.2546"/>
<dbReference type="Pfam" id="PF07883">
    <property type="entry name" value="Cupin_2"/>
    <property type="match status" value="1"/>
</dbReference>
<dbReference type="OrthoDB" id="190812at2157"/>
<dbReference type="PANTHER" id="PTHR35848">
    <property type="entry name" value="OXALATE-BINDING PROTEIN"/>
    <property type="match status" value="1"/>
</dbReference>
<dbReference type="PANTHER" id="PTHR35848:SF9">
    <property type="entry name" value="SLL1358 PROTEIN"/>
    <property type="match status" value="1"/>
</dbReference>
<keyword evidence="1" id="KW-0479">Metal-binding</keyword>
<dbReference type="GO" id="GO:0046872">
    <property type="term" value="F:metal ion binding"/>
    <property type="evidence" value="ECO:0007669"/>
    <property type="project" value="UniProtKB-KW"/>
</dbReference>
<evidence type="ECO:0000256" key="1">
    <source>
        <dbReference type="ARBA" id="ARBA00022723"/>
    </source>
</evidence>
<evidence type="ECO:0000313" key="3">
    <source>
        <dbReference type="EMBL" id="KPN31731.1"/>
    </source>
</evidence>
<evidence type="ECO:0000259" key="2">
    <source>
        <dbReference type="Pfam" id="PF07883"/>
    </source>
</evidence>
<accession>A0A0N8I0A1</accession>